<dbReference type="AlphaFoldDB" id="A0A4Y8TTL6"/>
<comment type="caution">
    <text evidence="2">The sequence shown here is derived from an EMBL/GenBank/DDBJ whole genome shotgun (WGS) entry which is preliminary data.</text>
</comment>
<evidence type="ECO:0008006" key="4">
    <source>
        <dbReference type="Google" id="ProtNLM"/>
    </source>
</evidence>
<reference evidence="2 3" key="1">
    <citation type="submission" date="2019-03" db="EMBL/GenBank/DDBJ databases">
        <title>Glutamicibacter sp. LJH19 genome.</title>
        <authorList>
            <person name="Sinai Borker S."/>
            <person name="Kumar R."/>
        </authorList>
    </citation>
    <scope>NUCLEOTIDE SEQUENCE [LARGE SCALE GENOMIC DNA]</scope>
    <source>
        <strain evidence="2 3">LJH19</strain>
    </source>
</reference>
<feature type="transmembrane region" description="Helical" evidence="1">
    <location>
        <begin position="73"/>
        <end position="92"/>
    </location>
</feature>
<protein>
    <recommendedName>
        <fullName evidence="4">DUF308 domain-containing protein</fullName>
    </recommendedName>
</protein>
<evidence type="ECO:0000313" key="2">
    <source>
        <dbReference type="EMBL" id="TFH55536.1"/>
    </source>
</evidence>
<feature type="transmembrane region" description="Helical" evidence="1">
    <location>
        <begin position="16"/>
        <end position="35"/>
    </location>
</feature>
<name>A0A4Y8TTL6_9MICC</name>
<keyword evidence="1" id="KW-1133">Transmembrane helix</keyword>
<organism evidence="2 3">
    <name type="scientific">Glutamicibacter arilaitensis</name>
    <dbReference type="NCBI Taxonomy" id="256701"/>
    <lineage>
        <taxon>Bacteria</taxon>
        <taxon>Bacillati</taxon>
        <taxon>Actinomycetota</taxon>
        <taxon>Actinomycetes</taxon>
        <taxon>Micrococcales</taxon>
        <taxon>Micrococcaceae</taxon>
        <taxon>Glutamicibacter</taxon>
    </lineage>
</organism>
<dbReference type="RefSeq" id="WP_134778917.1">
    <property type="nucleotide sequence ID" value="NZ_SPDS01000001.1"/>
</dbReference>
<keyword evidence="1" id="KW-0812">Transmembrane</keyword>
<feature type="transmembrane region" description="Helical" evidence="1">
    <location>
        <begin position="160"/>
        <end position="180"/>
    </location>
</feature>
<dbReference type="EMBL" id="SPDS01000001">
    <property type="protein sequence ID" value="TFH55536.1"/>
    <property type="molecule type" value="Genomic_DNA"/>
</dbReference>
<gene>
    <name evidence="2" type="ORF">EXY26_00085</name>
</gene>
<keyword evidence="1" id="KW-0472">Membrane</keyword>
<accession>A0A4Y8TTL6</accession>
<evidence type="ECO:0000313" key="3">
    <source>
        <dbReference type="Proteomes" id="UP000297638"/>
    </source>
</evidence>
<feature type="transmembrane region" description="Helical" evidence="1">
    <location>
        <begin position="41"/>
        <end position="61"/>
    </location>
</feature>
<sequence length="187" mass="19142">MSITSSDYSRKLHNLYFARFAVAIIWVGLMLAAAARATEPSILLTALLVIFPAFDAGAVLWQMRADPAGRGSWAVQKAAIALSSVVAIALGIASSISLPAAVALWGVWAIASGVPQLLTAIRNRGAGGQIAQVLSGGISVLAGGGFLYQGLLGRAMMAGVAGYATLGAVFFLVSAIVLSAKLRKVSV</sequence>
<dbReference type="Proteomes" id="UP000297638">
    <property type="component" value="Unassembled WGS sequence"/>
</dbReference>
<feature type="transmembrane region" description="Helical" evidence="1">
    <location>
        <begin position="130"/>
        <end position="148"/>
    </location>
</feature>
<evidence type="ECO:0000256" key="1">
    <source>
        <dbReference type="SAM" id="Phobius"/>
    </source>
</evidence>
<proteinExistence type="predicted"/>